<reference evidence="2" key="1">
    <citation type="submission" date="2020-11" db="EMBL/GenBank/DDBJ databases">
        <authorList>
            <person name="Tran Van P."/>
        </authorList>
    </citation>
    <scope>NUCLEOTIDE SEQUENCE</scope>
</reference>
<dbReference type="EMBL" id="OE839514">
    <property type="protein sequence ID" value="CAD7587537.1"/>
    <property type="molecule type" value="Genomic_DNA"/>
</dbReference>
<dbReference type="PANTHER" id="PTHR13530">
    <property type="entry name" value="TBC1 DOMAIN FAMILY MEMBER 7"/>
    <property type="match status" value="1"/>
</dbReference>
<evidence type="ECO:0000313" key="2">
    <source>
        <dbReference type="EMBL" id="CAD7587537.1"/>
    </source>
</evidence>
<feature type="region of interest" description="Disordered" evidence="1">
    <location>
        <begin position="1"/>
        <end position="52"/>
    </location>
</feature>
<dbReference type="AlphaFoldDB" id="A0A7R9JQP8"/>
<name>A0A7R9JQP8_TIMGE</name>
<gene>
    <name evidence="2" type="ORF">TGEB3V08_LOCUS1718</name>
</gene>
<dbReference type="PANTHER" id="PTHR13530:SF3">
    <property type="entry name" value="TBC1 DOMAIN FAMILY MEMBER 7"/>
    <property type="match status" value="1"/>
</dbReference>
<dbReference type="InterPro" id="IPR039842">
    <property type="entry name" value="TBC1D7"/>
</dbReference>
<sequence>MDQEGQINQWLLDDSDEDLNISLDEDDSEDSDAEQPANSEHDSNSEVSGDDIDNVLEDIVRYTNDRLRKLRTNYTRESDVVDSNIDEIKALIGRSQIDGEHSAHPRPTALRDEARPTPKLQISDPHQLLQSLLVHGLKWCEGLAGEEGELKEEGLAAMSLTGSKSTTCLCQYLFANLWLKKGVGVGSGVVGVTHKRRKDNKRERRGNRVRETCGEQHLDFSRIYGARNLLTPMTSHVLLPDILCTYSVNGPLGLAPFSLINKCVIVSRCSEREITTYTTENGALLGGLAFSCIMGQLWLERHISIYFAGGQSVRRLTDTDDRPLWVIHSTDTWRASSVPRVPGLSSFLNLLLAASYHISHGYVWSCLAMFGTPGGRPVHTAPEPPLHKFINIMAGDERNFRSSYYEKVGFRSVEEKKSLEILLKDKPLDKIKLKQFSLRFTVPGIYRSFIWKILLGVDLVQFRTPSEIEDMLQALEI</sequence>
<accession>A0A7R9JQP8</accession>
<dbReference type="GO" id="GO:0005096">
    <property type="term" value="F:GTPase activator activity"/>
    <property type="evidence" value="ECO:0007669"/>
    <property type="project" value="TreeGrafter"/>
</dbReference>
<evidence type="ECO:0000256" key="1">
    <source>
        <dbReference type="SAM" id="MobiDB-lite"/>
    </source>
</evidence>
<proteinExistence type="predicted"/>
<dbReference type="GO" id="GO:0032007">
    <property type="term" value="P:negative regulation of TOR signaling"/>
    <property type="evidence" value="ECO:0007669"/>
    <property type="project" value="TreeGrafter"/>
</dbReference>
<protein>
    <submittedName>
        <fullName evidence="2">Uncharacterized protein</fullName>
    </submittedName>
</protein>
<feature type="compositionally biased region" description="Acidic residues" evidence="1">
    <location>
        <begin position="13"/>
        <end position="33"/>
    </location>
</feature>
<dbReference type="Gene3D" id="1.10.10.750">
    <property type="entry name" value="Ypt/Rab-GAP domain of gyp1p, domain 1"/>
    <property type="match status" value="1"/>
</dbReference>
<organism evidence="2">
    <name type="scientific">Timema genevievae</name>
    <name type="common">Walking stick</name>
    <dbReference type="NCBI Taxonomy" id="629358"/>
    <lineage>
        <taxon>Eukaryota</taxon>
        <taxon>Metazoa</taxon>
        <taxon>Ecdysozoa</taxon>
        <taxon>Arthropoda</taxon>
        <taxon>Hexapoda</taxon>
        <taxon>Insecta</taxon>
        <taxon>Pterygota</taxon>
        <taxon>Neoptera</taxon>
        <taxon>Polyneoptera</taxon>
        <taxon>Phasmatodea</taxon>
        <taxon>Timematodea</taxon>
        <taxon>Timematoidea</taxon>
        <taxon>Timematidae</taxon>
        <taxon>Timema</taxon>
    </lineage>
</organism>